<gene>
    <name evidence="7 8" type="primary">ftsB</name>
    <name evidence="8" type="ORF">H4F98_04430</name>
</gene>
<dbReference type="PANTHER" id="PTHR37485">
    <property type="entry name" value="CELL DIVISION PROTEIN FTSB"/>
    <property type="match status" value="1"/>
</dbReference>
<sequence length="119" mass="12796">MARTTGKRWMPVLLLLLAVLLVVLQSMLWTGEGGREAVSGLQQQVERQTHDNASREQRNAALSAEVADLKNLASGGEAVEERARSELGMIKPGEVFYRVVEPDGAEAPQAPPPADPPAP</sequence>
<dbReference type="EMBL" id="JACHTF010000003">
    <property type="protein sequence ID" value="MBB1059814.1"/>
    <property type="molecule type" value="Genomic_DNA"/>
</dbReference>
<dbReference type="GO" id="GO:0030428">
    <property type="term" value="C:cell septum"/>
    <property type="evidence" value="ECO:0007669"/>
    <property type="project" value="TreeGrafter"/>
</dbReference>
<proteinExistence type="inferred from homology"/>
<dbReference type="NCBIfam" id="NF002058">
    <property type="entry name" value="PRK00888.1"/>
    <property type="match status" value="1"/>
</dbReference>
<dbReference type="GO" id="GO:0005886">
    <property type="term" value="C:plasma membrane"/>
    <property type="evidence" value="ECO:0007669"/>
    <property type="project" value="UniProtKB-SubCell"/>
</dbReference>
<keyword evidence="2 7" id="KW-0132">Cell division</keyword>
<feature type="topological domain" description="Periplasmic" evidence="7">
    <location>
        <begin position="31"/>
        <end position="119"/>
    </location>
</feature>
<keyword evidence="6 7" id="KW-0131">Cell cycle</keyword>
<evidence type="ECO:0000313" key="9">
    <source>
        <dbReference type="Proteomes" id="UP000523196"/>
    </source>
</evidence>
<dbReference type="GO" id="GO:0043093">
    <property type="term" value="P:FtsZ-dependent cytokinesis"/>
    <property type="evidence" value="ECO:0007669"/>
    <property type="project" value="UniProtKB-UniRule"/>
</dbReference>
<reference evidence="8 9" key="1">
    <citation type="submission" date="2020-08" db="EMBL/GenBank/DDBJ databases">
        <authorList>
            <person name="Xu S."/>
            <person name="Li A."/>
        </authorList>
    </citation>
    <scope>NUCLEOTIDE SEQUENCE [LARGE SCALE GENOMIC DNA]</scope>
    <source>
        <strain evidence="8 9">119BY6-57</strain>
    </source>
</reference>
<comment type="function">
    <text evidence="7">Essential cell division protein. May link together the upstream cell division proteins, which are predominantly cytoplasmic, with the downstream cell division proteins, which are predominantly periplasmic.</text>
</comment>
<dbReference type="Proteomes" id="UP000523196">
    <property type="component" value="Unassembled WGS sequence"/>
</dbReference>
<evidence type="ECO:0000256" key="4">
    <source>
        <dbReference type="ARBA" id="ARBA00022989"/>
    </source>
</evidence>
<evidence type="ECO:0000313" key="8">
    <source>
        <dbReference type="EMBL" id="MBB1059814.1"/>
    </source>
</evidence>
<evidence type="ECO:0000256" key="3">
    <source>
        <dbReference type="ARBA" id="ARBA00022692"/>
    </source>
</evidence>
<dbReference type="RefSeq" id="WP_182685416.1">
    <property type="nucleotide sequence ID" value="NZ_JACHTF010000003.1"/>
</dbReference>
<dbReference type="HAMAP" id="MF_00599">
    <property type="entry name" value="FtsB"/>
    <property type="match status" value="1"/>
</dbReference>
<feature type="topological domain" description="Cytoplasmic" evidence="7">
    <location>
        <begin position="1"/>
        <end position="12"/>
    </location>
</feature>
<keyword evidence="5 7" id="KW-0472">Membrane</keyword>
<keyword evidence="9" id="KW-1185">Reference proteome</keyword>
<comment type="caution">
    <text evidence="8">The sequence shown here is derived from an EMBL/GenBank/DDBJ whole genome shotgun (WGS) entry which is preliminary data.</text>
</comment>
<evidence type="ECO:0000256" key="5">
    <source>
        <dbReference type="ARBA" id="ARBA00023136"/>
    </source>
</evidence>
<comment type="similarity">
    <text evidence="7">Belongs to the FtsB family.</text>
</comment>
<evidence type="ECO:0000256" key="7">
    <source>
        <dbReference type="HAMAP-Rule" id="MF_00599"/>
    </source>
</evidence>
<comment type="subcellular location">
    <subcellularLocation>
        <location evidence="7">Cell inner membrane</location>
        <topology evidence="7">Single-pass type II membrane protein</topology>
    </subcellularLocation>
    <text evidence="7">Localizes to the division septum.</text>
</comment>
<dbReference type="GO" id="GO:0032153">
    <property type="term" value="C:cell division site"/>
    <property type="evidence" value="ECO:0007669"/>
    <property type="project" value="UniProtKB-UniRule"/>
</dbReference>
<dbReference type="Pfam" id="PF04977">
    <property type="entry name" value="DivIC"/>
    <property type="match status" value="1"/>
</dbReference>
<keyword evidence="4 7" id="KW-1133">Transmembrane helix</keyword>
<comment type="subunit">
    <text evidence="7">Part of a complex composed of FtsB, FtsL and FtsQ.</text>
</comment>
<protein>
    <recommendedName>
        <fullName evidence="7">Cell division protein FtsB</fullName>
    </recommendedName>
</protein>
<dbReference type="AlphaFoldDB" id="A0A7W3TKL7"/>
<dbReference type="InterPro" id="IPR007060">
    <property type="entry name" value="FtsL/DivIC"/>
</dbReference>
<keyword evidence="1 7" id="KW-1003">Cell membrane</keyword>
<evidence type="ECO:0000256" key="1">
    <source>
        <dbReference type="ARBA" id="ARBA00022475"/>
    </source>
</evidence>
<organism evidence="8 9">
    <name type="scientific">Marilutibacter spongiae</name>
    <dbReference type="NCBI Taxonomy" id="2025720"/>
    <lineage>
        <taxon>Bacteria</taxon>
        <taxon>Pseudomonadati</taxon>
        <taxon>Pseudomonadota</taxon>
        <taxon>Gammaproteobacteria</taxon>
        <taxon>Lysobacterales</taxon>
        <taxon>Lysobacteraceae</taxon>
        <taxon>Marilutibacter</taxon>
    </lineage>
</organism>
<keyword evidence="7" id="KW-0997">Cell inner membrane</keyword>
<evidence type="ECO:0000256" key="6">
    <source>
        <dbReference type="ARBA" id="ARBA00023306"/>
    </source>
</evidence>
<accession>A0A7W3TKL7</accession>
<dbReference type="InterPro" id="IPR023081">
    <property type="entry name" value="Cell_div_FtsB"/>
</dbReference>
<evidence type="ECO:0000256" key="2">
    <source>
        <dbReference type="ARBA" id="ARBA00022618"/>
    </source>
</evidence>
<keyword evidence="3 7" id="KW-0812">Transmembrane</keyword>
<name>A0A7W3TKL7_9GAMM</name>
<dbReference type="PANTHER" id="PTHR37485:SF1">
    <property type="entry name" value="CELL DIVISION PROTEIN FTSB"/>
    <property type="match status" value="1"/>
</dbReference>